<sequence length="333" mass="37325">MLFYSFFLVNIRNRFLFFMNILLPIVFLILFGAVFGKQQTGASVAFYSDRDVNIDFESWTKLSDIPTNEEIKSSPYDAIIIGNDGKIQVFAKSNLLQIDYELQVFKLRYTSRGSSAPVKVVLNDVKVGKELTALEYIMIGVIAISLLSVGMNAGVSIYSEYVRYGLFKRLSVTPISSLRLLLGCASANMITGIISSFAVLLLSKFIFGANLIVSLSQLPEYLLVVISSVSVNLALGTIIGLLFKNAAQSVAQIIYTIFIFFSGVYFPIDFLPKVLRSVSYLTTPRYVHLLFQKVYNIPVLDDFSFYTINTIFIFSGLTIASFAMRKFLHSEDR</sequence>
<comment type="subcellular location">
    <subcellularLocation>
        <location evidence="1">Membrane</location>
        <topology evidence="1">Multi-pass membrane protein</topology>
    </subcellularLocation>
</comment>
<dbReference type="AlphaFoldDB" id="A0A172T1U6"/>
<feature type="transmembrane region" description="Helical" evidence="5">
    <location>
        <begin position="136"/>
        <end position="159"/>
    </location>
</feature>
<dbReference type="PANTHER" id="PTHR43027">
    <property type="entry name" value="DOXORUBICIN RESISTANCE ABC TRANSPORTER PERMEASE PROTEIN DRRC-RELATED"/>
    <property type="match status" value="1"/>
</dbReference>
<feature type="transmembrane region" description="Helical" evidence="5">
    <location>
        <begin position="180"/>
        <end position="201"/>
    </location>
</feature>
<feature type="transmembrane region" description="Helical" evidence="5">
    <location>
        <begin position="303"/>
        <end position="324"/>
    </location>
</feature>
<dbReference type="PATRIC" id="fig|93466.3.peg.484"/>
<dbReference type="GO" id="GO:0140359">
    <property type="term" value="F:ABC-type transporter activity"/>
    <property type="evidence" value="ECO:0007669"/>
    <property type="project" value="InterPro"/>
</dbReference>
<evidence type="ECO:0000256" key="5">
    <source>
        <dbReference type="SAM" id="Phobius"/>
    </source>
</evidence>
<dbReference type="InterPro" id="IPR013525">
    <property type="entry name" value="ABC2_TM"/>
</dbReference>
<name>A0A172T1U6_FERPE</name>
<protein>
    <submittedName>
        <fullName evidence="7">ABC transporter</fullName>
    </submittedName>
</protein>
<proteinExistence type="predicted"/>
<dbReference type="Pfam" id="PF01061">
    <property type="entry name" value="ABC2_membrane"/>
    <property type="match status" value="1"/>
</dbReference>
<evidence type="ECO:0000313" key="7">
    <source>
        <dbReference type="EMBL" id="ANE40936.1"/>
    </source>
</evidence>
<organism evidence="7 8">
    <name type="scientific">Fervidobacterium pennivorans</name>
    <dbReference type="NCBI Taxonomy" id="93466"/>
    <lineage>
        <taxon>Bacteria</taxon>
        <taxon>Thermotogati</taxon>
        <taxon>Thermotogota</taxon>
        <taxon>Thermotogae</taxon>
        <taxon>Thermotogales</taxon>
        <taxon>Fervidobacteriaceae</taxon>
        <taxon>Fervidobacterium</taxon>
    </lineage>
</organism>
<dbReference type="Proteomes" id="UP000077096">
    <property type="component" value="Chromosome"/>
</dbReference>
<keyword evidence="2 5" id="KW-0812">Transmembrane</keyword>
<evidence type="ECO:0000313" key="8">
    <source>
        <dbReference type="Proteomes" id="UP000077096"/>
    </source>
</evidence>
<dbReference type="EMBL" id="CP011393">
    <property type="protein sequence ID" value="ANE40936.1"/>
    <property type="molecule type" value="Genomic_DNA"/>
</dbReference>
<evidence type="ECO:0000256" key="4">
    <source>
        <dbReference type="ARBA" id="ARBA00023136"/>
    </source>
</evidence>
<feature type="transmembrane region" description="Helical" evidence="5">
    <location>
        <begin position="15"/>
        <end position="35"/>
    </location>
</feature>
<evidence type="ECO:0000256" key="2">
    <source>
        <dbReference type="ARBA" id="ARBA00022692"/>
    </source>
</evidence>
<evidence type="ECO:0000256" key="3">
    <source>
        <dbReference type="ARBA" id="ARBA00022989"/>
    </source>
</evidence>
<keyword evidence="3 5" id="KW-1133">Transmembrane helix</keyword>
<evidence type="ECO:0000259" key="6">
    <source>
        <dbReference type="Pfam" id="PF01061"/>
    </source>
</evidence>
<dbReference type="GO" id="GO:0016020">
    <property type="term" value="C:membrane"/>
    <property type="evidence" value="ECO:0007669"/>
    <property type="project" value="UniProtKB-SubCell"/>
</dbReference>
<feature type="transmembrane region" description="Helical" evidence="5">
    <location>
        <begin position="250"/>
        <end position="268"/>
    </location>
</feature>
<gene>
    <name evidence="7" type="ORF">JM64_02165</name>
</gene>
<dbReference type="PANTHER" id="PTHR43027:SF1">
    <property type="entry name" value="DOXORUBICIN RESISTANCE ABC TRANSPORTER PERMEASE PROTEIN DRRC-RELATED"/>
    <property type="match status" value="1"/>
</dbReference>
<dbReference type="InterPro" id="IPR052902">
    <property type="entry name" value="ABC-2_transporter"/>
</dbReference>
<reference evidence="7 8" key="1">
    <citation type="submission" date="2014-08" db="EMBL/GenBank/DDBJ databases">
        <title>Fervidobacterium pennivorans DYC genome.</title>
        <authorList>
            <person name="Wushke S."/>
        </authorList>
    </citation>
    <scope>NUCLEOTIDE SEQUENCE [LARGE SCALE GENOMIC DNA]</scope>
    <source>
        <strain evidence="7 8">DYC</strain>
    </source>
</reference>
<dbReference type="KEGG" id="fng:JM64_02165"/>
<dbReference type="OrthoDB" id="9809699at2"/>
<evidence type="ECO:0000256" key="1">
    <source>
        <dbReference type="ARBA" id="ARBA00004141"/>
    </source>
</evidence>
<keyword evidence="4 5" id="KW-0472">Membrane</keyword>
<feature type="domain" description="ABC-2 type transporter transmembrane" evidence="6">
    <location>
        <begin position="6"/>
        <end position="286"/>
    </location>
</feature>
<feature type="transmembrane region" description="Helical" evidence="5">
    <location>
        <begin position="221"/>
        <end position="243"/>
    </location>
</feature>
<accession>A0A172T1U6</accession>